<comment type="caution">
    <text evidence="1">The sequence shown here is derived from an EMBL/GenBank/DDBJ whole genome shotgun (WGS) entry which is preliminary data.</text>
</comment>
<protein>
    <submittedName>
        <fullName evidence="1">Uncharacterized protein</fullName>
    </submittedName>
</protein>
<organism evidence="1 2">
    <name type="scientific">Exiguobacterium indicum</name>
    <dbReference type="NCBI Taxonomy" id="296995"/>
    <lineage>
        <taxon>Bacteria</taxon>
        <taxon>Bacillati</taxon>
        <taxon>Bacillota</taxon>
        <taxon>Bacilli</taxon>
        <taxon>Bacillales</taxon>
        <taxon>Bacillales Family XII. Incertae Sedis</taxon>
        <taxon>Exiguobacterium</taxon>
    </lineage>
</organism>
<keyword evidence="2" id="KW-1185">Reference proteome</keyword>
<evidence type="ECO:0000313" key="2">
    <source>
        <dbReference type="Proteomes" id="UP001387110"/>
    </source>
</evidence>
<sequence>MDEAELLRRMTDEQLVRLYGLWYEEMKTRGIVRTRNIVGDVGEYYAVEAYRDNPRLPDLTISPISMKHFDATSHEGGRYSVKTVTGTSTGVFYGLNPPGGDEMTERLFDYLVLVRLNKDYTLDGVYEMDWETFIELKSWHSRMQAWKIAVNKNVLTRCLRVDRI</sequence>
<accession>A0ABU8ELD3</accession>
<reference evidence="1 2" key="1">
    <citation type="submission" date="2023-12" db="EMBL/GenBank/DDBJ databases">
        <authorList>
            <person name="Easwaran N."/>
            <person name="Lazarus H.P.S."/>
        </authorList>
    </citation>
    <scope>NUCLEOTIDE SEQUENCE [LARGE SCALE GENOMIC DNA]</scope>
    <source>
        <strain evidence="1 2">VIT-2023</strain>
    </source>
</reference>
<proteinExistence type="predicted"/>
<dbReference type="RefSeq" id="WP_336449598.1">
    <property type="nucleotide sequence ID" value="NZ_JBAWKY010000006.1"/>
</dbReference>
<dbReference type="Proteomes" id="UP001387110">
    <property type="component" value="Unassembled WGS sequence"/>
</dbReference>
<dbReference type="EMBL" id="JBAWKY010000006">
    <property type="protein sequence ID" value="MEI4463733.1"/>
    <property type="molecule type" value="Genomic_DNA"/>
</dbReference>
<evidence type="ECO:0000313" key="1">
    <source>
        <dbReference type="EMBL" id="MEI4463733.1"/>
    </source>
</evidence>
<name>A0ABU8ELD3_9BACL</name>
<gene>
    <name evidence="1" type="ORF">SZL87_15005</name>
</gene>